<dbReference type="WBParaSite" id="RSKR_0000196200.1">
    <property type="protein sequence ID" value="RSKR_0000196200.1"/>
    <property type="gene ID" value="RSKR_0000196200"/>
</dbReference>
<protein>
    <submittedName>
        <fullName evidence="2">Helicase ATP-binding domain-containing protein</fullName>
    </submittedName>
</protein>
<organism evidence="1 2">
    <name type="scientific">Rhabditophanes sp. KR3021</name>
    <dbReference type="NCBI Taxonomy" id="114890"/>
    <lineage>
        <taxon>Eukaryota</taxon>
        <taxon>Metazoa</taxon>
        <taxon>Ecdysozoa</taxon>
        <taxon>Nematoda</taxon>
        <taxon>Chromadorea</taxon>
        <taxon>Rhabditida</taxon>
        <taxon>Tylenchina</taxon>
        <taxon>Panagrolaimomorpha</taxon>
        <taxon>Strongyloidoidea</taxon>
        <taxon>Alloionematidae</taxon>
        <taxon>Rhabditophanes</taxon>
    </lineage>
</organism>
<evidence type="ECO:0000313" key="1">
    <source>
        <dbReference type="Proteomes" id="UP000095286"/>
    </source>
</evidence>
<name>A0AC35TM19_9BILA</name>
<proteinExistence type="predicted"/>
<sequence>MSSKKEGKGESSKDKPDIKSIYSYQGNSNLVIKSDHGGSDRRRGDGGKDEATGEVMSIPKDHLLHQPMGSRMTHGEAPKVNQAKDGKKKGSRSVVGQNQNGCYAPKSRETKHAYGMLISILMECLGEGFGEDVYQAAADEVLQLVKGQDTHEREKKAGVDALLRPISNEVFNNILNLSKQLNDFVVGSGEDMETEDRDEEAVNVNLDDSEDENVEEDPYRHSDRESSDSEEEGEEADDQRILVGGDDVEMEEGDGNKVLRCIDIDAYWIQRQIEVFYPDKEDAQDKRKKVIEIMKEANNARELERELINLLDTSSWELIKVLCRDHALILYATLWKGADDTEKMRLVEEMSASAELKVILDELEGRSEANLEGTSKRKKAATEDAKTKGQTSRKVLNLGELAFAEGGHFMSSKEVKLPGGSERISTKEYDQVLIPAPPQQQLNKGEKLVKVEALPSWSQKAFEGFTALNRIQSRVKDKALLCDEPLLICAPTGAGKTNIALMCILREMSKHMNEDGSVRGNEFKCIYIAPMKSLVQEMVGSFSKRLKDYGVLVGEMTGDSNMSKEQFMATQVIVCTPEKYDVVTRKGEDRSYGRLVKLVIIDEIHLLHDDRGPVLEAVVMRTLRQMEASKENVRLVGLSATLPNYGDVAAFLKVKEPFFFDNSYRPVPLAQEYIGIKAKNGFKKYQIESDLLYEKVLNEAGKNQVLIFVHSRKETVRTAKVLRDMFIEKGTLSKLVQDATTSSEILRSEANDSNLADLKDLLPYGFGVHHAGMSKMDRTTVEDVFADKHLKVLVSTATLAWGVNLPAHTVIIKGTQVYNPEKGGFTQLSSMDVMQMMGRAGRPQYDSSGLGIMITTNSELQYYLSLLNQQLPVESQMISKLPELLNAEIVLGTVTNMAEAVDWLGYSYLFIRMMQSPSTYGIDGDEFENDPDLMDRRANLIHSACLQLEKGNLIQYDRKSEIIRKTNLGRIASHYYCTFASIQTYTQLLKPTVGMGELFRIFSLSSEFKNIVIRDAEKMELQKLSEKTPIPIKESLEDPSSKVNILLQVYISQLNLSGFAIISDMIYISQSANRLFRALFEIVCARGWADVARKVLNCYKMVVQRQWVSLNPLYQFKKLPTQSIAVIDKRQYAFSRLYDLDTFQLGDLVRQPKLGNVLYKSIRKIPKLLISTRLQPITRSSLRFEVIITPDFTWDDTVHGSAQGFWIFIEDVNGEDILHHEFFLLKAKYWQDEHIVKMIIPVHDPIPPLCYVRVVSDQWFGSETVLPVSFKQLILPDKSAPPTELYDLQPQVVSAVNDVRFEEVLAAKGVTTFNPIQTQCFRPAFETNESLLIGAPYGSGKGVLGELAIFRHINSEDPGKILVICPVDVLATKTYQDYKARLEPVLGLKCGLLTGETTRDQKICQVSNLIISNGEHWDNISRKWKGRKSVQSVKVVIVNDLHQIVEEHGPTLEFILSRMRFMSSQLKSNIRFVALCTSVLNARDLESWLGVKASNSFNFALSARPVTLDMEIQSFAIPHTPSRIDAMARPVYSHIVNHAGSICGKSVIVFVPTRKQAVPIAMDIITSAFNDTKIENKFLHIDANDQTFREVLETVKDPTLKATLGSGVGYLHEGVCDSDRDIVERLFNNDAIQIVVVSRNLCYDVNIASYLVIIMDTVYYNGYVHTYEDYPSSELLYMIGLANLPSKFAGAKCVLMCQDARKSYYKKILTEMLPIESHLDQALEDHLNAEIVQKTIENKQDAVEFLTWTFLYRRLPKNPNYYNLKGVTDTHICDFLSDLIENTCNYLIQAKCIESSDEFGLEPLNLGIIAGYYYISFTTIEIFGASIKERTKVRGLLEIIGNANEFSDIIIRHHETKILSQLAEKLSNQLRSQKFSDPRVKTNLLLNSYLSRFNLSAELNKDIKQIVPTALRLVHGIVDVLSSNAWLHPALAAMTLSQMLTQAMYNNQSYLTQVPHCSGEMLERGKKMEVNNINDLLMMEDEDRLQLLQMTDAQLVDVVKFCNNYPDIEVQHEVEKSVVEGGGEVTLSISLTRENDVNGLAPPVVAPFYPATKKDEGWWVVIGEPSANAIHYIKKITFNKHYAGHISFEAPTEGIHQMKMYLICDSYLGADQEFPFEITVGGKEEQMEE</sequence>
<evidence type="ECO:0000313" key="2">
    <source>
        <dbReference type="WBParaSite" id="RSKR_0000196200.1"/>
    </source>
</evidence>
<dbReference type="Proteomes" id="UP000095286">
    <property type="component" value="Unplaced"/>
</dbReference>
<reference evidence="2" key="1">
    <citation type="submission" date="2016-11" db="UniProtKB">
        <authorList>
            <consortium name="WormBaseParasite"/>
        </authorList>
    </citation>
    <scope>IDENTIFICATION</scope>
    <source>
        <strain evidence="2">KR3021</strain>
    </source>
</reference>
<accession>A0AC35TM19</accession>